<gene>
    <name evidence="1" type="ORF">A2160_04735</name>
</gene>
<dbReference type="Proteomes" id="UP000177006">
    <property type="component" value="Unassembled WGS sequence"/>
</dbReference>
<protein>
    <recommendedName>
        <fullName evidence="3">SpoVT-AbrB domain-containing protein</fullName>
    </recommendedName>
</protein>
<sequence length="79" mass="9263">MEQTITITPKWQIHIPLKIREELGLTKPMTAKIRVEREKMVITPVKSSLLAFAGKFKDQIQKKKIDLDKIRDKIDYSQL</sequence>
<reference evidence="1 2" key="1">
    <citation type="journal article" date="2016" name="Nat. Commun.">
        <title>Thousands of microbial genomes shed light on interconnected biogeochemical processes in an aquifer system.</title>
        <authorList>
            <person name="Anantharaman K."/>
            <person name="Brown C.T."/>
            <person name="Hug L.A."/>
            <person name="Sharon I."/>
            <person name="Castelle C.J."/>
            <person name="Probst A.J."/>
            <person name="Thomas B.C."/>
            <person name="Singh A."/>
            <person name="Wilkins M.J."/>
            <person name="Karaoz U."/>
            <person name="Brodie E.L."/>
            <person name="Williams K.H."/>
            <person name="Hubbard S.S."/>
            <person name="Banfield J.F."/>
        </authorList>
    </citation>
    <scope>NUCLEOTIDE SEQUENCE [LARGE SCALE GENOMIC DNA]</scope>
</reference>
<evidence type="ECO:0000313" key="1">
    <source>
        <dbReference type="EMBL" id="OGD62743.1"/>
    </source>
</evidence>
<accession>A0A1F5E5U5</accession>
<organism evidence="1 2">
    <name type="scientific">Candidatus Beckwithbacteria bacterium RBG_13_42_9</name>
    <dbReference type="NCBI Taxonomy" id="1797457"/>
    <lineage>
        <taxon>Bacteria</taxon>
        <taxon>Candidatus Beckwithiibacteriota</taxon>
    </lineage>
</organism>
<dbReference type="InterPro" id="IPR037914">
    <property type="entry name" value="SpoVT-AbrB_sf"/>
</dbReference>
<evidence type="ECO:0008006" key="3">
    <source>
        <dbReference type="Google" id="ProtNLM"/>
    </source>
</evidence>
<evidence type="ECO:0000313" key="2">
    <source>
        <dbReference type="Proteomes" id="UP000177006"/>
    </source>
</evidence>
<dbReference type="SUPFAM" id="SSF89447">
    <property type="entry name" value="AbrB/MazE/MraZ-like"/>
    <property type="match status" value="1"/>
</dbReference>
<comment type="caution">
    <text evidence="1">The sequence shown here is derived from an EMBL/GenBank/DDBJ whole genome shotgun (WGS) entry which is preliminary data.</text>
</comment>
<name>A0A1F5E5U5_9BACT</name>
<dbReference type="EMBL" id="MEZK01000017">
    <property type="protein sequence ID" value="OGD62743.1"/>
    <property type="molecule type" value="Genomic_DNA"/>
</dbReference>
<dbReference type="AlphaFoldDB" id="A0A1F5E5U5"/>
<proteinExistence type="predicted"/>
<dbReference type="Gene3D" id="2.10.260.10">
    <property type="match status" value="1"/>
</dbReference>
<dbReference type="STRING" id="1797457.A2160_04735"/>